<name>Q6W1I9_SINFN</name>
<evidence type="ECO:0000259" key="2">
    <source>
        <dbReference type="Pfam" id="PF01408"/>
    </source>
</evidence>
<gene>
    <name evidence="5" type="ordered locus">NGR_b04540</name>
    <name evidence="4" type="ORF">RNGR00252</name>
</gene>
<feature type="domain" description="Gfo/Idh/MocA-like oxidoreductase N-terminal" evidence="2">
    <location>
        <begin position="8"/>
        <end position="132"/>
    </location>
</feature>
<organism evidence="4">
    <name type="scientific">Sinorhizobium fredii (strain NBRC 101917 / NGR234)</name>
    <dbReference type="NCBI Taxonomy" id="394"/>
    <lineage>
        <taxon>Bacteria</taxon>
        <taxon>Pseudomonadati</taxon>
        <taxon>Pseudomonadota</taxon>
        <taxon>Alphaproteobacteria</taxon>
        <taxon>Hyphomicrobiales</taxon>
        <taxon>Rhizobiaceae</taxon>
        <taxon>Sinorhizobium/Ensifer group</taxon>
        <taxon>Sinorhizobium</taxon>
    </lineage>
</organism>
<keyword evidence="4" id="KW-0614">Plasmid</keyword>
<accession>Q6W1I9</accession>
<dbReference type="InterPro" id="IPR036291">
    <property type="entry name" value="NAD(P)-bd_dom_sf"/>
</dbReference>
<dbReference type="SUPFAM" id="SSF55347">
    <property type="entry name" value="Glyceraldehyde-3-phosphate dehydrogenase-like, C-terminal domain"/>
    <property type="match status" value="1"/>
</dbReference>
<reference evidence="6" key="2">
    <citation type="journal article" date="2004" name="J. Bacteriol.">
        <title>An evolutionary hot spot: the pNGR234b replicon of Rhizobium sp. strain NGR234.</title>
        <authorList>
            <person name="Streit W.R."/>
            <person name="Schmitz R.A."/>
            <person name="Perret X."/>
            <person name="Staehelin C."/>
            <person name="Deakin W.J."/>
            <person name="Raasch C."/>
            <person name="Liesegang H."/>
            <person name="Broughton W.J."/>
        </authorList>
    </citation>
    <scope>NUCLEOTIDE SEQUENCE [LARGE SCALE GENOMIC DNA]</scope>
    <source>
        <strain evidence="6">NBRC 101917 / NGR234</strain>
        <plasmid evidence="5">pNGR234b</plasmid>
        <plasmid evidence="6">sym pNGR234b</plasmid>
    </source>
</reference>
<dbReference type="Gene3D" id="3.40.50.720">
    <property type="entry name" value="NAD(P)-binding Rossmann-like Domain"/>
    <property type="match status" value="1"/>
</dbReference>
<feature type="domain" description="GFO/IDH/MocA-like oxidoreductase" evidence="3">
    <location>
        <begin position="143"/>
        <end position="274"/>
    </location>
</feature>
<dbReference type="InterPro" id="IPR000683">
    <property type="entry name" value="Gfo/Idh/MocA-like_OxRdtase_N"/>
</dbReference>
<proteinExistence type="predicted"/>
<dbReference type="PANTHER" id="PTHR43818:SF11">
    <property type="entry name" value="BCDNA.GH03377"/>
    <property type="match status" value="1"/>
</dbReference>
<dbReference type="Proteomes" id="UP000001054">
    <property type="component" value="Plasmid pNGR234b"/>
</dbReference>
<geneLocation type="plasmid" evidence="5">
    <name>pNGR234b</name>
</geneLocation>
<reference evidence="4" key="1">
    <citation type="submission" date="2003-06" db="EMBL/GenBank/DDBJ databases">
        <title>Comparative DNA analysis of two large contigs of the Rhizobium sp. NGR234 megaplasmid 2.</title>
        <authorList>
            <person name="Broughton W.J."/>
            <person name="Perret X."/>
            <person name="Staehelin C."/>
            <person name="Schmitz R.A."/>
            <person name="Raasch C."/>
            <person name="Liesegang H."/>
            <person name="Gottschalk G."/>
            <person name="Streit W.R."/>
        </authorList>
    </citation>
    <scope>NUCLEOTIDE SEQUENCE</scope>
    <source>
        <strain evidence="4">NGR234</strain>
        <plasmid evidence="4">megaplasmid 2</plasmid>
    </source>
</reference>
<geneLocation type="plasmid" evidence="4">
    <name>megaplasmid 2</name>
</geneLocation>
<protein>
    <submittedName>
        <fullName evidence="5">Dehydrogenases MviM</fullName>
    </submittedName>
    <submittedName>
        <fullName evidence="4">Myo-inositol 2-dehydrogenase</fullName>
        <ecNumber evidence="4">1.1.1.18</ecNumber>
    </submittedName>
</protein>
<evidence type="ECO:0000313" key="5">
    <source>
        <dbReference type="EMBL" id="ACP21917.1"/>
    </source>
</evidence>
<dbReference type="InterPro" id="IPR050463">
    <property type="entry name" value="Gfo/Idh/MocA_oxidrdct_glycsds"/>
</dbReference>
<dbReference type="AlphaFoldDB" id="Q6W1I9"/>
<geneLocation type="plasmid" evidence="6">
    <name>sym pNGR234b</name>
</geneLocation>
<dbReference type="KEGG" id="rhi:NGR_b04540"/>
<dbReference type="SUPFAM" id="SSF51735">
    <property type="entry name" value="NAD(P)-binding Rossmann-fold domains"/>
    <property type="match status" value="1"/>
</dbReference>
<evidence type="ECO:0000256" key="1">
    <source>
        <dbReference type="ARBA" id="ARBA00023002"/>
    </source>
</evidence>
<dbReference type="HOGENOM" id="CLU_023194_17_0_5"/>
<evidence type="ECO:0000313" key="4">
    <source>
        <dbReference type="EMBL" id="AAQ87379.1"/>
    </source>
</evidence>
<dbReference type="Gene3D" id="3.30.360.10">
    <property type="entry name" value="Dihydrodipicolinate Reductase, domain 2"/>
    <property type="match status" value="1"/>
</dbReference>
<keyword evidence="6" id="KW-1185">Reference proteome</keyword>
<dbReference type="GO" id="GO:0000166">
    <property type="term" value="F:nucleotide binding"/>
    <property type="evidence" value="ECO:0007669"/>
    <property type="project" value="InterPro"/>
</dbReference>
<dbReference type="OrthoDB" id="9792935at2"/>
<dbReference type="PANTHER" id="PTHR43818">
    <property type="entry name" value="BCDNA.GH03377"/>
    <property type="match status" value="1"/>
</dbReference>
<sequence length="375" mass="41216">MTGRNTVGVGMIGHAFMGKTHSIGYRDVAVIAPLDVPRPRLKAIYGRDTARLEEARERYGWERAVSDWKEIIDDPDIQLVDNVGPNSIHVEPIIAAALAGKHVYCEKPLAPDATQSFEMWKVAREAGVKHMCAFNYRFFPALQLARQMIQEGELGDIYHFRSNFLVSSSLSENRVKSWRDDKTLAGSGVLGDLGSHHIDISRFLLSSDPVRATAVTGIAVGKAGDQQRIETDDLFAALLTYENGALGVLEASRVAGGNMVTSRIEVDGSRGSIRFSMQNLNELEYAGTDKIWRRINVLRDGDPYQKNWLPPGHPLGWVDTFSHEAMHMLAAIGGLGEIAPIGATFRDGYYCAEVVDAIVRSAAEGATANVTYRNL</sequence>
<dbReference type="GO" id="GO:0050112">
    <property type="term" value="F:inositol 2-dehydrogenase (NAD+) activity"/>
    <property type="evidence" value="ECO:0007669"/>
    <property type="project" value="UniProtKB-EC"/>
</dbReference>
<dbReference type="EMBL" id="AY316747">
    <property type="protein sequence ID" value="AAQ87379.1"/>
    <property type="molecule type" value="Genomic_DNA"/>
</dbReference>
<evidence type="ECO:0000313" key="6">
    <source>
        <dbReference type="Proteomes" id="UP000001054"/>
    </source>
</evidence>
<keyword evidence="1 4" id="KW-0560">Oxidoreductase</keyword>
<dbReference type="PATRIC" id="fig|394.7.peg.901"/>
<evidence type="ECO:0000259" key="3">
    <source>
        <dbReference type="Pfam" id="PF22725"/>
    </source>
</evidence>
<dbReference type="Pfam" id="PF01408">
    <property type="entry name" value="GFO_IDH_MocA"/>
    <property type="match status" value="1"/>
</dbReference>
<dbReference type="EMBL" id="CP000874">
    <property type="protein sequence ID" value="ACP21917.1"/>
    <property type="molecule type" value="Genomic_DNA"/>
</dbReference>
<dbReference type="Pfam" id="PF22725">
    <property type="entry name" value="GFO_IDH_MocA_C3"/>
    <property type="match status" value="1"/>
</dbReference>
<reference evidence="5 6" key="3">
    <citation type="journal article" date="2009" name="Appl. Environ. Microbiol.">
        <title>Rhizobium sp. strain NGR234 possesses a remarkable number of secretion systems.</title>
        <authorList>
            <person name="Schmeisser C."/>
            <person name="Liesegang H."/>
            <person name="Krysciak D."/>
            <person name="Bakkou N."/>
            <person name="Le Quere A."/>
            <person name="Wollherr A."/>
            <person name="Heinemeyer I."/>
            <person name="Morgenstern B."/>
            <person name="Pommerening-Roeser A."/>
            <person name="Flores M."/>
            <person name="Palacios R."/>
            <person name="Brenner S."/>
            <person name="Gottschalk G."/>
            <person name="Schmitz R.A."/>
            <person name="Broughton W.J."/>
            <person name="Perret X."/>
            <person name="Strittmatter A.W."/>
            <person name="Streit W.R."/>
        </authorList>
    </citation>
    <scope>NUCLEOTIDE SEQUENCE [LARGE SCALE GENOMIC DNA]</scope>
    <source>
        <strain evidence="6">NBRC 101917 / NGR234</strain>
        <strain evidence="5">NGR234</strain>
        <plasmid evidence="5">pNGR234b</plasmid>
        <plasmid evidence="6">sym pNGR234b</plasmid>
    </source>
</reference>
<dbReference type="RefSeq" id="WP_012706516.1">
    <property type="nucleotide sequence ID" value="NC_012586.1"/>
</dbReference>
<dbReference type="EC" id="1.1.1.18" evidence="4"/>
<dbReference type="InterPro" id="IPR055170">
    <property type="entry name" value="GFO_IDH_MocA-like_dom"/>
</dbReference>